<dbReference type="SUPFAM" id="SSF51182">
    <property type="entry name" value="RmlC-like cupins"/>
    <property type="match status" value="1"/>
</dbReference>
<dbReference type="EMBL" id="GL377568">
    <property type="protein sequence ID" value="EFJ35750.1"/>
    <property type="molecule type" value="Genomic_DNA"/>
</dbReference>
<dbReference type="InterPro" id="IPR050253">
    <property type="entry name" value="Seed_Storage-Functional"/>
</dbReference>
<dbReference type="CDD" id="cd02242">
    <property type="entry name" value="cupin_11S_legumin_N"/>
    <property type="match status" value="1"/>
</dbReference>
<evidence type="ECO:0000256" key="5">
    <source>
        <dbReference type="SAM" id="MobiDB-lite"/>
    </source>
</evidence>
<keyword evidence="6" id="KW-0732">Signal</keyword>
<dbReference type="OrthoDB" id="2016041at2759"/>
<evidence type="ECO:0000256" key="4">
    <source>
        <dbReference type="ARBA" id="ARBA00023157"/>
    </source>
</evidence>
<dbReference type="Gramene" id="EFJ35750">
    <property type="protein sequence ID" value="EFJ35750"/>
    <property type="gene ID" value="SELMODRAFT_270393"/>
</dbReference>
<name>D8QX46_SELML</name>
<evidence type="ECO:0000256" key="1">
    <source>
        <dbReference type="ARBA" id="ARBA00007178"/>
    </source>
</evidence>
<feature type="chain" id="PRO_5003121313" description="Cupin type-1 domain-containing protein" evidence="6">
    <location>
        <begin position="22"/>
        <end position="449"/>
    </location>
</feature>
<dbReference type="GO" id="GO:0045735">
    <property type="term" value="F:nutrient reservoir activity"/>
    <property type="evidence" value="ECO:0007669"/>
    <property type="project" value="UniProtKB-KW"/>
</dbReference>
<evidence type="ECO:0000256" key="3">
    <source>
        <dbReference type="ARBA" id="ARBA00023129"/>
    </source>
</evidence>
<protein>
    <recommendedName>
        <fullName evidence="7">Cupin type-1 domain-containing protein</fullName>
    </recommendedName>
</protein>
<reference evidence="8 9" key="1">
    <citation type="journal article" date="2011" name="Science">
        <title>The Selaginella genome identifies genetic changes associated with the evolution of vascular plants.</title>
        <authorList>
            <person name="Banks J.A."/>
            <person name="Nishiyama T."/>
            <person name="Hasebe M."/>
            <person name="Bowman J.L."/>
            <person name="Gribskov M."/>
            <person name="dePamphilis C."/>
            <person name="Albert V.A."/>
            <person name="Aono N."/>
            <person name="Aoyama T."/>
            <person name="Ambrose B.A."/>
            <person name="Ashton N.W."/>
            <person name="Axtell M.J."/>
            <person name="Barker E."/>
            <person name="Barker M.S."/>
            <person name="Bennetzen J.L."/>
            <person name="Bonawitz N.D."/>
            <person name="Chapple C."/>
            <person name="Cheng C."/>
            <person name="Correa L.G."/>
            <person name="Dacre M."/>
            <person name="DeBarry J."/>
            <person name="Dreyer I."/>
            <person name="Elias M."/>
            <person name="Engstrom E.M."/>
            <person name="Estelle M."/>
            <person name="Feng L."/>
            <person name="Finet C."/>
            <person name="Floyd S.K."/>
            <person name="Frommer W.B."/>
            <person name="Fujita T."/>
            <person name="Gramzow L."/>
            <person name="Gutensohn M."/>
            <person name="Harholt J."/>
            <person name="Hattori M."/>
            <person name="Heyl A."/>
            <person name="Hirai T."/>
            <person name="Hiwatashi Y."/>
            <person name="Ishikawa M."/>
            <person name="Iwata M."/>
            <person name="Karol K.G."/>
            <person name="Koehler B."/>
            <person name="Kolukisaoglu U."/>
            <person name="Kubo M."/>
            <person name="Kurata T."/>
            <person name="Lalonde S."/>
            <person name="Li K."/>
            <person name="Li Y."/>
            <person name="Litt A."/>
            <person name="Lyons E."/>
            <person name="Manning G."/>
            <person name="Maruyama T."/>
            <person name="Michael T.P."/>
            <person name="Mikami K."/>
            <person name="Miyazaki S."/>
            <person name="Morinaga S."/>
            <person name="Murata T."/>
            <person name="Mueller-Roeber B."/>
            <person name="Nelson D.R."/>
            <person name="Obara M."/>
            <person name="Oguri Y."/>
            <person name="Olmstead R.G."/>
            <person name="Onodera N."/>
            <person name="Petersen B.L."/>
            <person name="Pils B."/>
            <person name="Prigge M."/>
            <person name="Rensing S.A."/>
            <person name="Riano-Pachon D.M."/>
            <person name="Roberts A.W."/>
            <person name="Sato Y."/>
            <person name="Scheller H.V."/>
            <person name="Schulz B."/>
            <person name="Schulz C."/>
            <person name="Shakirov E.V."/>
            <person name="Shibagaki N."/>
            <person name="Shinohara N."/>
            <person name="Shippen D.E."/>
            <person name="Soerensen I."/>
            <person name="Sotooka R."/>
            <person name="Sugimoto N."/>
            <person name="Sugita M."/>
            <person name="Sumikawa N."/>
            <person name="Tanurdzic M."/>
            <person name="Theissen G."/>
            <person name="Ulvskov P."/>
            <person name="Wakazuki S."/>
            <person name="Weng J.K."/>
            <person name="Willats W.W."/>
            <person name="Wipf D."/>
            <person name="Wolf P.G."/>
            <person name="Yang L."/>
            <person name="Zimmer A.D."/>
            <person name="Zhu Q."/>
            <person name="Mitros T."/>
            <person name="Hellsten U."/>
            <person name="Loque D."/>
            <person name="Otillar R."/>
            <person name="Salamov A."/>
            <person name="Schmutz J."/>
            <person name="Shapiro H."/>
            <person name="Lindquist E."/>
            <person name="Lucas S."/>
            <person name="Rokhsar D."/>
            <person name="Grigoriev I.V."/>
        </authorList>
    </citation>
    <scope>NUCLEOTIDE SEQUENCE [LARGE SCALE GENOMIC DNA]</scope>
</reference>
<feature type="region of interest" description="Disordered" evidence="5">
    <location>
        <begin position="179"/>
        <end position="202"/>
    </location>
</feature>
<dbReference type="OMA" id="ETICAMR"/>
<dbReference type="CDD" id="cd02243">
    <property type="entry name" value="cupin_11S_legumin_C"/>
    <property type="match status" value="1"/>
</dbReference>
<dbReference type="Gene3D" id="2.60.120.10">
    <property type="entry name" value="Jelly Rolls"/>
    <property type="match status" value="2"/>
</dbReference>
<dbReference type="Proteomes" id="UP000001514">
    <property type="component" value="Unassembled WGS sequence"/>
</dbReference>
<feature type="signal peptide" evidence="6">
    <location>
        <begin position="1"/>
        <end position="21"/>
    </location>
</feature>
<keyword evidence="2" id="KW-0758">Storage protein</keyword>
<keyword evidence="3" id="KW-0708">Seed storage protein</keyword>
<dbReference type="InterPro" id="IPR014710">
    <property type="entry name" value="RmlC-like_jellyroll"/>
</dbReference>
<dbReference type="PANTHER" id="PTHR31189:SF54">
    <property type="entry name" value="11S GLOBULIN SEED STORAGE PROTEIN 2-LIKE"/>
    <property type="match status" value="1"/>
</dbReference>
<dbReference type="InParanoid" id="D8QX46"/>
<dbReference type="PRINTS" id="PR00439">
    <property type="entry name" value="11SGLOBULIN"/>
</dbReference>
<dbReference type="InterPro" id="IPR011051">
    <property type="entry name" value="RmlC_Cupin_sf"/>
</dbReference>
<evidence type="ECO:0000313" key="9">
    <source>
        <dbReference type="Proteomes" id="UP000001514"/>
    </source>
</evidence>
<dbReference type="HOGENOM" id="CLU_026341_2_0_1"/>
<feature type="domain" description="Cupin type-1" evidence="7">
    <location>
        <begin position="45"/>
        <end position="224"/>
    </location>
</feature>
<dbReference type="AlphaFoldDB" id="D8QX46"/>
<dbReference type="KEGG" id="smo:SELMODRAFT_270393"/>
<gene>
    <name evidence="8" type="ORF">SELMODRAFT_270393</name>
</gene>
<dbReference type="SMART" id="SM00835">
    <property type="entry name" value="Cupin_1"/>
    <property type="match status" value="2"/>
</dbReference>
<evidence type="ECO:0000256" key="6">
    <source>
        <dbReference type="SAM" id="SignalP"/>
    </source>
</evidence>
<dbReference type="Pfam" id="PF00190">
    <property type="entry name" value="Cupin_1"/>
    <property type="match status" value="2"/>
</dbReference>
<feature type="domain" description="Cupin type-1" evidence="7">
    <location>
        <begin position="260"/>
        <end position="408"/>
    </location>
</feature>
<keyword evidence="9" id="KW-1185">Reference proteome</keyword>
<accession>D8QX46</accession>
<dbReference type="InterPro" id="IPR006044">
    <property type="entry name" value="11S_seedstore_pln"/>
</dbReference>
<sequence>MGKKLFVLALALAVLALDVHARREGDRQHHDRESSDRRQQRQAFRDLKPRKPREIFRSEGGRIEEYDAGDYRALCDAEFGVKRVTVEPNGLVLPGYKDSHVLLTVMEGRLRAGIVSPFTDKVTEKSVFELKKGDTMAIPRGFAAWLFNDGNQRARFLDVADTTTSCECGRFKVFHLAGSDEQESERSPRRRRESQDESTGNSLLHGFSKEILAQAWGVDESIVQRLREGQKGSQIIKVDEQQRRSLPSVTNSGIYMDFVYRLGDAQPDVYVPRGGEMRQLNSMKMPILKELGLSAACYQLKSGALTAPAWAHNAHKVIYVNEGRGRIEVVRENGEQAVEADMDEGSLLVVPANYPSAKLAGNEGLDFAVIYKTHLPIESYLAGRNSVYKGVPRSVMSSALQIDEQLQQKLEDRRAEEAYIFPRRERQPRRGGEEERSYQFVENLVRVFG</sequence>
<dbReference type="STRING" id="88036.D8QX46"/>
<organism evidence="9">
    <name type="scientific">Selaginella moellendorffii</name>
    <name type="common">Spikemoss</name>
    <dbReference type="NCBI Taxonomy" id="88036"/>
    <lineage>
        <taxon>Eukaryota</taxon>
        <taxon>Viridiplantae</taxon>
        <taxon>Streptophyta</taxon>
        <taxon>Embryophyta</taxon>
        <taxon>Tracheophyta</taxon>
        <taxon>Lycopodiopsida</taxon>
        <taxon>Selaginellales</taxon>
        <taxon>Selaginellaceae</taxon>
        <taxon>Selaginella</taxon>
    </lineage>
</organism>
<dbReference type="eggNOG" id="ENOG502QSNZ">
    <property type="taxonomic scope" value="Eukaryota"/>
</dbReference>
<proteinExistence type="inferred from homology"/>
<evidence type="ECO:0000259" key="7">
    <source>
        <dbReference type="SMART" id="SM00835"/>
    </source>
</evidence>
<dbReference type="InterPro" id="IPR006045">
    <property type="entry name" value="Cupin_1"/>
</dbReference>
<comment type="similarity">
    <text evidence="1">Belongs to the 11S seed storage protein (globulins) family.</text>
</comment>
<evidence type="ECO:0000313" key="8">
    <source>
        <dbReference type="EMBL" id="EFJ35750.1"/>
    </source>
</evidence>
<dbReference type="PANTHER" id="PTHR31189">
    <property type="entry name" value="OS03G0336100 PROTEIN-RELATED"/>
    <property type="match status" value="1"/>
</dbReference>
<feature type="region of interest" description="Disordered" evidence="5">
    <location>
        <begin position="23"/>
        <end position="49"/>
    </location>
</feature>
<evidence type="ECO:0000256" key="2">
    <source>
        <dbReference type="ARBA" id="ARBA00022761"/>
    </source>
</evidence>
<keyword evidence="4" id="KW-1015">Disulfide bond</keyword>